<dbReference type="PROSITE" id="PS51273">
    <property type="entry name" value="GATASE_TYPE_1"/>
    <property type="match status" value="1"/>
</dbReference>
<reference evidence="3" key="1">
    <citation type="journal article" date="2018" name="Nat. Microbiol.">
        <title>Leveraging single-cell genomics to expand the fungal tree of life.</title>
        <authorList>
            <person name="Ahrendt S.R."/>
            <person name="Quandt C.A."/>
            <person name="Ciobanu D."/>
            <person name="Clum A."/>
            <person name="Salamov A."/>
            <person name="Andreopoulos B."/>
            <person name="Cheng J.F."/>
            <person name="Woyke T."/>
            <person name="Pelin A."/>
            <person name="Henrissat B."/>
            <person name="Reynolds N.K."/>
            <person name="Benny G.L."/>
            <person name="Smith M.E."/>
            <person name="James T.Y."/>
            <person name="Grigoriev I.V."/>
        </authorList>
    </citation>
    <scope>NUCLEOTIDE SEQUENCE [LARGE SCALE GENOMIC DNA]</scope>
</reference>
<dbReference type="Proteomes" id="UP000267251">
    <property type="component" value="Unassembled WGS sequence"/>
</dbReference>
<gene>
    <name evidence="2" type="ORF">BJ684DRAFT_8326</name>
</gene>
<evidence type="ECO:0000313" key="3">
    <source>
        <dbReference type="Proteomes" id="UP000267251"/>
    </source>
</evidence>
<feature type="domain" description="Glutamine amidotransferase" evidence="1">
    <location>
        <begin position="40"/>
        <end position="207"/>
    </location>
</feature>
<dbReference type="InterPro" id="IPR017926">
    <property type="entry name" value="GATASE"/>
</dbReference>
<dbReference type="CDD" id="cd01741">
    <property type="entry name" value="GATase1_1"/>
    <property type="match status" value="1"/>
</dbReference>
<dbReference type="GO" id="GO:0005829">
    <property type="term" value="C:cytosol"/>
    <property type="evidence" value="ECO:0007669"/>
    <property type="project" value="TreeGrafter"/>
</dbReference>
<dbReference type="Pfam" id="PF00117">
    <property type="entry name" value="GATase"/>
    <property type="match status" value="1"/>
</dbReference>
<sequence length="254" mass="28616">MTAKDQKRLRVALLIADTPPDPVKESYGDYPKMFTSLLDAALHVLSPNTHQLETVAFDVRHAQDYPENLDEFDGALITGSAADSHSDEPWILRLVQWCADLPLTFRVIGICFGHQVIARALGATVVRNPKGWEVGWTEINLSADGKRLLGRDTLRLHQMHRDHLLDMPKREDGTIQCLGSTPISPIHGLFLPGRLLTVQGHPEFHTGIIEKLVEIRTAKGIFSPEFAKDILNRNEQEDDRLLFAEVMVRFLTQE</sequence>
<evidence type="ECO:0000313" key="2">
    <source>
        <dbReference type="EMBL" id="RKP14601.1"/>
    </source>
</evidence>
<dbReference type="GO" id="GO:0005634">
    <property type="term" value="C:nucleus"/>
    <property type="evidence" value="ECO:0007669"/>
    <property type="project" value="TreeGrafter"/>
</dbReference>
<dbReference type="Gene3D" id="3.40.50.880">
    <property type="match status" value="1"/>
</dbReference>
<organism evidence="2 3">
    <name type="scientific">Piptocephalis cylindrospora</name>
    <dbReference type="NCBI Taxonomy" id="1907219"/>
    <lineage>
        <taxon>Eukaryota</taxon>
        <taxon>Fungi</taxon>
        <taxon>Fungi incertae sedis</taxon>
        <taxon>Zoopagomycota</taxon>
        <taxon>Zoopagomycotina</taxon>
        <taxon>Zoopagomycetes</taxon>
        <taxon>Zoopagales</taxon>
        <taxon>Piptocephalidaceae</taxon>
        <taxon>Piptocephalis</taxon>
    </lineage>
</organism>
<dbReference type="PANTHER" id="PTHR42695">
    <property type="entry name" value="GLUTAMINE AMIDOTRANSFERASE YLR126C-RELATED"/>
    <property type="match status" value="1"/>
</dbReference>
<accession>A0A4P9Y8E3</accession>
<dbReference type="AlphaFoldDB" id="A0A4P9Y8E3"/>
<dbReference type="InterPro" id="IPR044992">
    <property type="entry name" value="ChyE-like"/>
</dbReference>
<proteinExistence type="predicted"/>
<evidence type="ECO:0000259" key="1">
    <source>
        <dbReference type="Pfam" id="PF00117"/>
    </source>
</evidence>
<name>A0A4P9Y8E3_9FUNG</name>
<dbReference type="OrthoDB" id="92161at2759"/>
<protein>
    <submittedName>
        <fullName evidence="2">Putative glutamine synthetase</fullName>
    </submittedName>
</protein>
<dbReference type="InterPro" id="IPR029062">
    <property type="entry name" value="Class_I_gatase-like"/>
</dbReference>
<dbReference type="EMBL" id="KZ987814">
    <property type="protein sequence ID" value="RKP14601.1"/>
    <property type="molecule type" value="Genomic_DNA"/>
</dbReference>
<dbReference type="PANTHER" id="PTHR42695:SF5">
    <property type="entry name" value="GLUTAMINE AMIDOTRANSFERASE YLR126C-RELATED"/>
    <property type="match status" value="1"/>
</dbReference>
<keyword evidence="3" id="KW-1185">Reference proteome</keyword>
<dbReference type="SUPFAM" id="SSF52317">
    <property type="entry name" value="Class I glutamine amidotransferase-like"/>
    <property type="match status" value="1"/>
</dbReference>